<dbReference type="AlphaFoldDB" id="A0A3P8CFT6"/>
<dbReference type="EMBL" id="UZAL01028161">
    <property type="protein sequence ID" value="VDP38957.1"/>
    <property type="molecule type" value="Genomic_DNA"/>
</dbReference>
<sequence>MESRTCVSFYLGLVSWMYQHSRVDVHSRILIQYCSLQTPLRCSLSYRVQIAISLCHEMRFNSFSYCLFESSH</sequence>
<proteinExistence type="predicted"/>
<evidence type="ECO:0000313" key="2">
    <source>
        <dbReference type="Proteomes" id="UP000269396"/>
    </source>
</evidence>
<evidence type="ECO:0000313" key="1">
    <source>
        <dbReference type="EMBL" id="VDP38957.1"/>
    </source>
</evidence>
<gene>
    <name evidence="1" type="ORF">SMTD_LOCUS7355</name>
</gene>
<reference evidence="1 2" key="1">
    <citation type="submission" date="2018-11" db="EMBL/GenBank/DDBJ databases">
        <authorList>
            <consortium name="Pathogen Informatics"/>
        </authorList>
    </citation>
    <scope>NUCLEOTIDE SEQUENCE [LARGE SCALE GENOMIC DNA]</scope>
    <source>
        <strain>Denwood</strain>
        <strain evidence="2">Zambia</strain>
    </source>
</reference>
<dbReference type="Proteomes" id="UP000269396">
    <property type="component" value="Unassembled WGS sequence"/>
</dbReference>
<organism evidence="1 2">
    <name type="scientific">Schistosoma mattheei</name>
    <dbReference type="NCBI Taxonomy" id="31246"/>
    <lineage>
        <taxon>Eukaryota</taxon>
        <taxon>Metazoa</taxon>
        <taxon>Spiralia</taxon>
        <taxon>Lophotrochozoa</taxon>
        <taxon>Platyhelminthes</taxon>
        <taxon>Trematoda</taxon>
        <taxon>Digenea</taxon>
        <taxon>Strigeidida</taxon>
        <taxon>Schistosomatoidea</taxon>
        <taxon>Schistosomatidae</taxon>
        <taxon>Schistosoma</taxon>
    </lineage>
</organism>
<protein>
    <submittedName>
        <fullName evidence="1">Uncharacterized protein</fullName>
    </submittedName>
</protein>
<accession>A0A3P8CFT6</accession>
<name>A0A3P8CFT6_9TREM</name>
<keyword evidence="2" id="KW-1185">Reference proteome</keyword>